<name>A0A1I7X2M4_HETBA</name>
<dbReference type="Proteomes" id="UP000095283">
    <property type="component" value="Unplaced"/>
</dbReference>
<sequence length="26" mass="3297">MVEIILRKYIKRHHCYTFRATLFDQN</sequence>
<evidence type="ECO:0000313" key="2">
    <source>
        <dbReference type="WBParaSite" id="Hba_11674"/>
    </source>
</evidence>
<keyword evidence="1" id="KW-1185">Reference proteome</keyword>
<accession>A0A1I7X2M4</accession>
<reference evidence="2" key="1">
    <citation type="submission" date="2016-11" db="UniProtKB">
        <authorList>
            <consortium name="WormBaseParasite"/>
        </authorList>
    </citation>
    <scope>IDENTIFICATION</scope>
</reference>
<evidence type="ECO:0000313" key="1">
    <source>
        <dbReference type="Proteomes" id="UP000095283"/>
    </source>
</evidence>
<organism evidence="1 2">
    <name type="scientific">Heterorhabditis bacteriophora</name>
    <name type="common">Entomopathogenic nematode worm</name>
    <dbReference type="NCBI Taxonomy" id="37862"/>
    <lineage>
        <taxon>Eukaryota</taxon>
        <taxon>Metazoa</taxon>
        <taxon>Ecdysozoa</taxon>
        <taxon>Nematoda</taxon>
        <taxon>Chromadorea</taxon>
        <taxon>Rhabditida</taxon>
        <taxon>Rhabditina</taxon>
        <taxon>Rhabditomorpha</taxon>
        <taxon>Strongyloidea</taxon>
        <taxon>Heterorhabditidae</taxon>
        <taxon>Heterorhabditis</taxon>
    </lineage>
</organism>
<proteinExistence type="predicted"/>
<protein>
    <submittedName>
        <fullName evidence="2">Uncharacterized protein</fullName>
    </submittedName>
</protein>
<dbReference type="WBParaSite" id="Hba_11674">
    <property type="protein sequence ID" value="Hba_11674"/>
    <property type="gene ID" value="Hba_11674"/>
</dbReference>
<dbReference type="AlphaFoldDB" id="A0A1I7X2M4"/>